<dbReference type="OrthoDB" id="10006946at2759"/>
<feature type="transmembrane region" description="Helical" evidence="11">
    <location>
        <begin position="84"/>
        <end position="105"/>
    </location>
</feature>
<feature type="domain" description="FAD-binding FR-type" evidence="12">
    <location>
        <begin position="258"/>
        <end position="367"/>
    </location>
</feature>
<dbReference type="InterPro" id="IPR013112">
    <property type="entry name" value="FAD-bd_8"/>
</dbReference>
<dbReference type="GeneID" id="62156211"/>
<reference evidence="13" key="1">
    <citation type="submission" date="2020-03" db="EMBL/GenBank/DDBJ databases">
        <authorList>
            <person name="He L."/>
        </authorList>
    </citation>
    <scope>NUCLEOTIDE SEQUENCE</scope>
    <source>
        <strain evidence="13">CkLH20</strain>
    </source>
</reference>
<evidence type="ECO:0000256" key="10">
    <source>
        <dbReference type="SAM" id="MobiDB-lite"/>
    </source>
</evidence>
<comment type="caution">
    <text evidence="13">The sequence shown here is derived from an EMBL/GenBank/DDBJ whole genome shotgun (WGS) entry which is preliminary data.</text>
</comment>
<evidence type="ECO:0000256" key="1">
    <source>
        <dbReference type="ARBA" id="ARBA00004141"/>
    </source>
</evidence>
<dbReference type="SFLD" id="SFLDS00052">
    <property type="entry name" value="Ferric_Reductase_Domain"/>
    <property type="match status" value="1"/>
</dbReference>
<evidence type="ECO:0000313" key="13">
    <source>
        <dbReference type="EMBL" id="KAF9882381.1"/>
    </source>
</evidence>
<feature type="transmembrane region" description="Helical" evidence="11">
    <location>
        <begin position="193"/>
        <end position="213"/>
    </location>
</feature>
<evidence type="ECO:0000256" key="5">
    <source>
        <dbReference type="ARBA" id="ARBA00022982"/>
    </source>
</evidence>
<evidence type="ECO:0000256" key="11">
    <source>
        <dbReference type="SAM" id="Phobius"/>
    </source>
</evidence>
<evidence type="ECO:0000313" key="14">
    <source>
        <dbReference type="Proteomes" id="UP000781932"/>
    </source>
</evidence>
<name>A0A9P6IIV9_9PEZI</name>
<sequence>MAGGPGAYPVAFATRMRMNHEVVTWFAGILSGLMGIFIIFHLSRLVAQKTGLASKLSGPAKPFVFVSRIVRRFSVLKFPGLPSVGHAFVATTYIIVNIVLQLTYLDTSVLPYITVIAARAGWLAIANIVFVIFLSLKNTPLGYLTAWSYERLNVLHQVAGYVTMALIIVHGATYSSYFIQANNAARLLVHEEIYGIAAGFTFLTLVLAGAIVRFWYYELFYILHVSFFIISMVLAGLHQPEMTKKMLIATALGSALWMFDRLIRVLRVVYYSFNNTATLYPLPHGGTRVVLKKPPLLASSGEHCFLWIPKIRALEMHPFTIANMDPLEFVINSYDGFTRDLHEYATRNPGTTVKASVEGSYGTFPNPADYDKIVLVAGGSGASFTFGMALNLLKRITQGSKQSIVFVWMVKDPARLEWFSNSLATIRHTLNSSVQLYVTRNPGSQTSSQENVTNVTERSRSGTVSSEASGPFTVSSEKHDEKHAPRLPSKVLTRTISDPEKSGNESELTTPTSPVQQVELGPSIHGIPINFGRPDVSKIITKAIEETPADQRVLVMGCGPETLMTQVRNTAAMHIRPSGPAVELHCEQFGW</sequence>
<feature type="transmembrane region" description="Helical" evidence="11">
    <location>
        <begin position="22"/>
        <end position="42"/>
    </location>
</feature>
<keyword evidence="3" id="KW-0813">Transport</keyword>
<dbReference type="InterPro" id="IPR051410">
    <property type="entry name" value="Ferric/Cupric_Reductase"/>
</dbReference>
<dbReference type="Gene3D" id="3.40.50.80">
    <property type="entry name" value="Nucleotide-binding domain of ferredoxin-NADP reductase (FNR) module"/>
    <property type="match status" value="1"/>
</dbReference>
<dbReference type="InterPro" id="IPR013130">
    <property type="entry name" value="Fe3_Rdtase_TM_dom"/>
</dbReference>
<evidence type="ECO:0000256" key="4">
    <source>
        <dbReference type="ARBA" id="ARBA00022692"/>
    </source>
</evidence>
<dbReference type="PANTHER" id="PTHR32361:SF28">
    <property type="entry name" value="FRP1P"/>
    <property type="match status" value="1"/>
</dbReference>
<feature type="transmembrane region" description="Helical" evidence="11">
    <location>
        <begin position="112"/>
        <end position="134"/>
    </location>
</feature>
<dbReference type="PANTHER" id="PTHR32361">
    <property type="entry name" value="FERRIC/CUPRIC REDUCTASE TRANSMEMBRANE COMPONENT"/>
    <property type="match status" value="1"/>
</dbReference>
<keyword evidence="8" id="KW-0406">Ion transport</keyword>
<dbReference type="AlphaFoldDB" id="A0A9P6IIV9"/>
<evidence type="ECO:0000259" key="12">
    <source>
        <dbReference type="PROSITE" id="PS51384"/>
    </source>
</evidence>
<evidence type="ECO:0000256" key="3">
    <source>
        <dbReference type="ARBA" id="ARBA00022448"/>
    </source>
</evidence>
<dbReference type="SFLD" id="SFLDG01168">
    <property type="entry name" value="Ferric_reductase_subgroup_(FRE"/>
    <property type="match status" value="1"/>
</dbReference>
<evidence type="ECO:0000256" key="9">
    <source>
        <dbReference type="ARBA" id="ARBA00023136"/>
    </source>
</evidence>
<dbReference type="InterPro" id="IPR017927">
    <property type="entry name" value="FAD-bd_FR_type"/>
</dbReference>
<evidence type="ECO:0000256" key="8">
    <source>
        <dbReference type="ARBA" id="ARBA00023065"/>
    </source>
</evidence>
<dbReference type="Pfam" id="PF01794">
    <property type="entry name" value="Ferric_reduct"/>
    <property type="match status" value="1"/>
</dbReference>
<dbReference type="InterPro" id="IPR013121">
    <property type="entry name" value="Fe_red_NAD-bd_6"/>
</dbReference>
<feature type="transmembrane region" description="Helical" evidence="11">
    <location>
        <begin position="154"/>
        <end position="172"/>
    </location>
</feature>
<keyword evidence="5" id="KW-0249">Electron transport</keyword>
<protein>
    <submittedName>
        <fullName evidence="13">Ferric reductase transmembrane component 5</fullName>
    </submittedName>
</protein>
<accession>A0A9P6IIV9</accession>
<organism evidence="13 14">
    <name type="scientific">Colletotrichum karsti</name>
    <dbReference type="NCBI Taxonomy" id="1095194"/>
    <lineage>
        <taxon>Eukaryota</taxon>
        <taxon>Fungi</taxon>
        <taxon>Dikarya</taxon>
        <taxon>Ascomycota</taxon>
        <taxon>Pezizomycotina</taxon>
        <taxon>Sordariomycetes</taxon>
        <taxon>Hypocreomycetidae</taxon>
        <taxon>Glomerellales</taxon>
        <taxon>Glomerellaceae</taxon>
        <taxon>Colletotrichum</taxon>
        <taxon>Colletotrichum boninense species complex</taxon>
    </lineage>
</organism>
<dbReference type="EMBL" id="JAATWM020000001">
    <property type="protein sequence ID" value="KAF9882381.1"/>
    <property type="molecule type" value="Genomic_DNA"/>
</dbReference>
<evidence type="ECO:0000256" key="6">
    <source>
        <dbReference type="ARBA" id="ARBA00022989"/>
    </source>
</evidence>
<dbReference type="CDD" id="cd06186">
    <property type="entry name" value="NOX_Duox_like_FAD_NADP"/>
    <property type="match status" value="1"/>
</dbReference>
<gene>
    <name evidence="13" type="ORF">CkaCkLH20_00417</name>
</gene>
<reference evidence="13" key="2">
    <citation type="submission" date="2020-11" db="EMBL/GenBank/DDBJ databases">
        <title>Whole genome sequencing of Colletotrichum sp.</title>
        <authorList>
            <person name="Li H."/>
        </authorList>
    </citation>
    <scope>NUCLEOTIDE SEQUENCE</scope>
    <source>
        <strain evidence="13">CkLH20</strain>
    </source>
</reference>
<dbReference type="Pfam" id="PF08030">
    <property type="entry name" value="NAD_binding_6"/>
    <property type="match status" value="1"/>
</dbReference>
<dbReference type="Proteomes" id="UP000781932">
    <property type="component" value="Unassembled WGS sequence"/>
</dbReference>
<dbReference type="GO" id="GO:0005886">
    <property type="term" value="C:plasma membrane"/>
    <property type="evidence" value="ECO:0007669"/>
    <property type="project" value="TreeGrafter"/>
</dbReference>
<keyword evidence="14" id="KW-1185">Reference proteome</keyword>
<feature type="compositionally biased region" description="Polar residues" evidence="10">
    <location>
        <begin position="505"/>
        <end position="514"/>
    </location>
</feature>
<keyword evidence="6 11" id="KW-1133">Transmembrane helix</keyword>
<feature type="compositionally biased region" description="Polar residues" evidence="10">
    <location>
        <begin position="440"/>
        <end position="475"/>
    </location>
</feature>
<evidence type="ECO:0000256" key="2">
    <source>
        <dbReference type="ARBA" id="ARBA00006278"/>
    </source>
</evidence>
<dbReference type="GO" id="GO:0006879">
    <property type="term" value="P:intracellular iron ion homeostasis"/>
    <property type="evidence" value="ECO:0007669"/>
    <property type="project" value="TreeGrafter"/>
</dbReference>
<dbReference type="GO" id="GO:0015677">
    <property type="term" value="P:copper ion import"/>
    <property type="evidence" value="ECO:0007669"/>
    <property type="project" value="TreeGrafter"/>
</dbReference>
<dbReference type="RefSeq" id="XP_038751842.1">
    <property type="nucleotide sequence ID" value="XM_038883137.1"/>
</dbReference>
<proteinExistence type="inferred from homology"/>
<evidence type="ECO:0000256" key="7">
    <source>
        <dbReference type="ARBA" id="ARBA00023002"/>
    </source>
</evidence>
<keyword evidence="7" id="KW-0560">Oxidoreductase</keyword>
<dbReference type="GO" id="GO:0000293">
    <property type="term" value="F:ferric-chelate reductase activity"/>
    <property type="evidence" value="ECO:0007669"/>
    <property type="project" value="UniProtKB-ARBA"/>
</dbReference>
<dbReference type="InterPro" id="IPR039261">
    <property type="entry name" value="FNR_nucleotide-bd"/>
</dbReference>
<dbReference type="PROSITE" id="PS51384">
    <property type="entry name" value="FAD_FR"/>
    <property type="match status" value="1"/>
</dbReference>
<dbReference type="Pfam" id="PF08022">
    <property type="entry name" value="FAD_binding_8"/>
    <property type="match status" value="1"/>
</dbReference>
<dbReference type="SUPFAM" id="SSF52343">
    <property type="entry name" value="Ferredoxin reductase-like, C-terminal NADP-linked domain"/>
    <property type="match status" value="1"/>
</dbReference>
<feature type="transmembrane region" description="Helical" evidence="11">
    <location>
        <begin position="219"/>
        <end position="237"/>
    </location>
</feature>
<feature type="region of interest" description="Disordered" evidence="10">
    <location>
        <begin position="440"/>
        <end position="514"/>
    </location>
</feature>
<keyword evidence="4 11" id="KW-0812">Transmembrane</keyword>
<comment type="subcellular location">
    <subcellularLocation>
        <location evidence="1">Membrane</location>
        <topology evidence="1">Multi-pass membrane protein</topology>
    </subcellularLocation>
</comment>
<comment type="similarity">
    <text evidence="2">Belongs to the ferric reductase (FRE) family.</text>
</comment>
<dbReference type="GO" id="GO:0006826">
    <property type="term" value="P:iron ion transport"/>
    <property type="evidence" value="ECO:0007669"/>
    <property type="project" value="TreeGrafter"/>
</dbReference>
<keyword evidence="9 11" id="KW-0472">Membrane</keyword>